<evidence type="ECO:0000256" key="6">
    <source>
        <dbReference type="SAM" id="Coils"/>
    </source>
</evidence>
<dbReference type="GO" id="GO:0016020">
    <property type="term" value="C:membrane"/>
    <property type="evidence" value="ECO:0007669"/>
    <property type="project" value="UniProtKB-SubCell"/>
</dbReference>
<proteinExistence type="predicted"/>
<protein>
    <submittedName>
        <fullName evidence="7">Hypothetical conserved protein</fullName>
    </submittedName>
</protein>
<dbReference type="Pfam" id="PF07798">
    <property type="entry name" value="CCDC90-like"/>
    <property type="match status" value="1"/>
</dbReference>
<keyword evidence="5" id="KW-0472">Membrane</keyword>
<sequence length="182" mass="21218">MSAVLDLYDRLRHAPDEETRARVIAEAFDLLESRYPHLDYLVTVRHLSETELRLTKEIEQVRADLTKEIEQVRAELTKEIEQVRGEVKATELKLVKEIEQVRADLTKEIEQVRGEVKAIELKLTKEIEQVRADLTKEIEGVRAQVAITAAETRSSILKWSFLFWLSQFSAVMLLLWRLWPHG</sequence>
<comment type="subcellular location">
    <subcellularLocation>
        <location evidence="1">Membrane</location>
    </subcellularLocation>
</comment>
<evidence type="ECO:0000256" key="2">
    <source>
        <dbReference type="ARBA" id="ARBA00022692"/>
    </source>
</evidence>
<evidence type="ECO:0000256" key="4">
    <source>
        <dbReference type="ARBA" id="ARBA00023054"/>
    </source>
</evidence>
<dbReference type="Gene3D" id="1.20.5.1230">
    <property type="entry name" value="Apolipoprotein A-I"/>
    <property type="match status" value="1"/>
</dbReference>
<reference evidence="7" key="1">
    <citation type="journal article" date="2005" name="Environ. Microbiol.">
        <title>Genetic and functional properties of uncultivated thermophilic crenarchaeotes from a subsurface gold mine as revealed by analysis of genome fragments.</title>
        <authorList>
            <person name="Nunoura T."/>
            <person name="Hirayama H."/>
            <person name="Takami H."/>
            <person name="Oida H."/>
            <person name="Nishi S."/>
            <person name="Shimamura S."/>
            <person name="Suzuki Y."/>
            <person name="Inagaki F."/>
            <person name="Takai K."/>
            <person name="Nealson K.H."/>
            <person name="Horikoshi K."/>
        </authorList>
    </citation>
    <scope>NUCLEOTIDE SEQUENCE</scope>
</reference>
<organism evidence="7">
    <name type="scientific">uncultured beta proteobacterium</name>
    <dbReference type="NCBI Taxonomy" id="86027"/>
    <lineage>
        <taxon>Bacteria</taxon>
        <taxon>Pseudomonadati</taxon>
        <taxon>Pseudomonadota</taxon>
        <taxon>Betaproteobacteria</taxon>
        <taxon>environmental samples</taxon>
    </lineage>
</organism>
<reference evidence="7" key="2">
    <citation type="journal article" date="2012" name="PLoS ONE">
        <title>A Deeply Branching Thermophilic Bacterium with an Ancient Acetyl-CoA Pathway Dominates a Subsurface Ecosystem.</title>
        <authorList>
            <person name="Takami H."/>
            <person name="Noguchi H."/>
            <person name="Takaki Y."/>
            <person name="Uchiyama I."/>
            <person name="Toyoda A."/>
            <person name="Nishi S."/>
            <person name="Chee G.-J."/>
            <person name="Arai W."/>
            <person name="Nunoura T."/>
            <person name="Itoh T."/>
            <person name="Hattori M."/>
            <person name="Takai K."/>
        </authorList>
    </citation>
    <scope>NUCLEOTIDE SEQUENCE</scope>
</reference>
<evidence type="ECO:0000256" key="3">
    <source>
        <dbReference type="ARBA" id="ARBA00022989"/>
    </source>
</evidence>
<name>H5SEZ6_9PROT</name>
<dbReference type="EMBL" id="AP011698">
    <property type="protein sequence ID" value="BAL54732.1"/>
    <property type="molecule type" value="Genomic_DNA"/>
</dbReference>
<keyword evidence="2" id="KW-0812">Transmembrane</keyword>
<gene>
    <name evidence="7" type="ORF">HGMM_F18H05C24</name>
</gene>
<evidence type="ECO:0000313" key="7">
    <source>
        <dbReference type="EMBL" id="BAL54732.1"/>
    </source>
</evidence>
<keyword evidence="3" id="KW-1133">Transmembrane helix</keyword>
<evidence type="ECO:0000256" key="1">
    <source>
        <dbReference type="ARBA" id="ARBA00004370"/>
    </source>
</evidence>
<keyword evidence="4 6" id="KW-0175">Coiled coil</keyword>
<feature type="coiled-coil region" evidence="6">
    <location>
        <begin position="55"/>
        <end position="144"/>
    </location>
</feature>
<dbReference type="AlphaFoldDB" id="H5SEZ6"/>
<dbReference type="SUPFAM" id="SSF58113">
    <property type="entry name" value="Apolipoprotein A-I"/>
    <property type="match status" value="1"/>
</dbReference>
<dbReference type="InterPro" id="IPR024461">
    <property type="entry name" value="CCDC90-like"/>
</dbReference>
<accession>H5SEZ6</accession>
<evidence type="ECO:0000256" key="5">
    <source>
        <dbReference type="ARBA" id="ARBA00023136"/>
    </source>
</evidence>